<protein>
    <submittedName>
        <fullName evidence="1">Uncharacterized protein</fullName>
    </submittedName>
</protein>
<dbReference type="EMBL" id="MCFA01000128">
    <property type="protein sequence ID" value="ORY05179.1"/>
    <property type="molecule type" value="Genomic_DNA"/>
</dbReference>
<dbReference type="Proteomes" id="UP000193144">
    <property type="component" value="Unassembled WGS sequence"/>
</dbReference>
<organism evidence="1 2">
    <name type="scientific">Clohesyomyces aquaticus</name>
    <dbReference type="NCBI Taxonomy" id="1231657"/>
    <lineage>
        <taxon>Eukaryota</taxon>
        <taxon>Fungi</taxon>
        <taxon>Dikarya</taxon>
        <taxon>Ascomycota</taxon>
        <taxon>Pezizomycotina</taxon>
        <taxon>Dothideomycetes</taxon>
        <taxon>Pleosporomycetidae</taxon>
        <taxon>Pleosporales</taxon>
        <taxon>Lindgomycetaceae</taxon>
        <taxon>Clohesyomyces</taxon>
    </lineage>
</organism>
<comment type="caution">
    <text evidence="1">The sequence shown here is derived from an EMBL/GenBank/DDBJ whole genome shotgun (WGS) entry which is preliminary data.</text>
</comment>
<reference evidence="1 2" key="1">
    <citation type="submission" date="2016-07" db="EMBL/GenBank/DDBJ databases">
        <title>Pervasive Adenine N6-methylation of Active Genes in Fungi.</title>
        <authorList>
            <consortium name="DOE Joint Genome Institute"/>
            <person name="Mondo S.J."/>
            <person name="Dannebaum R.O."/>
            <person name="Kuo R.C."/>
            <person name="Labutti K."/>
            <person name="Haridas S."/>
            <person name="Kuo A."/>
            <person name="Salamov A."/>
            <person name="Ahrendt S.R."/>
            <person name="Lipzen A."/>
            <person name="Sullivan W."/>
            <person name="Andreopoulos W.B."/>
            <person name="Clum A."/>
            <person name="Lindquist E."/>
            <person name="Daum C."/>
            <person name="Ramamoorthy G.K."/>
            <person name="Gryganskyi A."/>
            <person name="Culley D."/>
            <person name="Magnuson J.K."/>
            <person name="James T.Y."/>
            <person name="O'Malley M.A."/>
            <person name="Stajich J.E."/>
            <person name="Spatafora J.W."/>
            <person name="Visel A."/>
            <person name="Grigoriev I.V."/>
        </authorList>
    </citation>
    <scope>NUCLEOTIDE SEQUENCE [LARGE SCALE GENOMIC DNA]</scope>
    <source>
        <strain evidence="1 2">CBS 115471</strain>
    </source>
</reference>
<dbReference type="OrthoDB" id="2830640at2759"/>
<evidence type="ECO:0000313" key="2">
    <source>
        <dbReference type="Proteomes" id="UP000193144"/>
    </source>
</evidence>
<accession>A0A1Y1Z4K3</accession>
<sequence length="330" mass="38353">MDVQFDPFTLTYGLLMDENADKDCKENEWEFRSLNYDAGDTKIPEAIPLEPHEIDNWVERTTSMIKPPGLDLLLARHQRFGSQDIPSKWFPLRPARMRRVFRGLSLHEAFFDMRVLSAQAGGMNFYTSRNEKNEVTELNFLIRPAHSSHFQYSSNWSWAFTWNACTGRMTGFLDGMTDQDIDDLKLYLKSASPELGHPLMLPELLLSLIYKHLNVRIRIPAEQDYFAIERGAGISRVQSEGTVWDWSPERFQDSTKKANTFMTTLAYLQGRFPFARQLAERMAKTLKRLETEEFADSTIKERLITGRAKRAERLENWLYQFQTATNQVAS</sequence>
<gene>
    <name evidence="1" type="ORF">BCR34DRAFT_48879</name>
</gene>
<name>A0A1Y1Z4K3_9PLEO</name>
<evidence type="ECO:0000313" key="1">
    <source>
        <dbReference type="EMBL" id="ORY05179.1"/>
    </source>
</evidence>
<dbReference type="AlphaFoldDB" id="A0A1Y1Z4K3"/>
<proteinExistence type="predicted"/>
<keyword evidence="2" id="KW-1185">Reference proteome</keyword>
<dbReference type="STRING" id="1231657.A0A1Y1Z4K3"/>